<evidence type="ECO:0000256" key="2">
    <source>
        <dbReference type="ARBA" id="ARBA00022448"/>
    </source>
</evidence>
<feature type="transmembrane region" description="Helical" evidence="8">
    <location>
        <begin position="69"/>
        <end position="89"/>
    </location>
</feature>
<dbReference type="GO" id="GO:0009536">
    <property type="term" value="C:plastid"/>
    <property type="evidence" value="ECO:0007669"/>
    <property type="project" value="UniProtKB-ARBA"/>
</dbReference>
<keyword evidence="2" id="KW-0813">Transport</keyword>
<keyword evidence="5 8" id="KW-1133">Transmembrane helix</keyword>
<evidence type="ECO:0000256" key="6">
    <source>
        <dbReference type="ARBA" id="ARBA00023027"/>
    </source>
</evidence>
<dbReference type="GO" id="GO:0016020">
    <property type="term" value="C:membrane"/>
    <property type="evidence" value="ECO:0007669"/>
    <property type="project" value="UniProtKB-SubCell"/>
</dbReference>
<evidence type="ECO:0000256" key="7">
    <source>
        <dbReference type="ARBA" id="ARBA00023136"/>
    </source>
</evidence>
<protein>
    <recommendedName>
        <fullName evidence="9">NADH:quinone oxidoreductase/Mrp antiporter transmembrane domain-containing protein</fullName>
    </recommendedName>
</protein>
<keyword evidence="4" id="KW-1278">Translocase</keyword>
<name>A0A7I8KZD9_SPIIN</name>
<keyword evidence="6" id="KW-0520">NAD</keyword>
<gene>
    <name evidence="10" type="ORF">SI7747_09012488</name>
    <name evidence="11" type="ORF">SI8410_09013540</name>
</gene>
<evidence type="ECO:0000256" key="1">
    <source>
        <dbReference type="ARBA" id="ARBA00004141"/>
    </source>
</evidence>
<dbReference type="InterPro" id="IPR001750">
    <property type="entry name" value="ND/Mrp_TM"/>
</dbReference>
<evidence type="ECO:0000256" key="3">
    <source>
        <dbReference type="ARBA" id="ARBA00022692"/>
    </source>
</evidence>
<feature type="transmembrane region" description="Helical" evidence="8">
    <location>
        <begin position="95"/>
        <end position="119"/>
    </location>
</feature>
<dbReference type="EMBL" id="LR743596">
    <property type="protein sequence ID" value="CAA2626801.1"/>
    <property type="molecule type" value="Genomic_DNA"/>
</dbReference>
<evidence type="ECO:0000313" key="10">
    <source>
        <dbReference type="EMBL" id="CAA2626801.1"/>
    </source>
</evidence>
<dbReference type="PANTHER" id="PTHR22773">
    <property type="entry name" value="NADH DEHYDROGENASE"/>
    <property type="match status" value="1"/>
</dbReference>
<keyword evidence="7 8" id="KW-0472">Membrane</keyword>
<dbReference type="AlphaFoldDB" id="A0A7I8KZD9"/>
<organism evidence="11 12">
    <name type="scientific">Spirodela intermedia</name>
    <name type="common">Intermediate duckweed</name>
    <dbReference type="NCBI Taxonomy" id="51605"/>
    <lineage>
        <taxon>Eukaryota</taxon>
        <taxon>Viridiplantae</taxon>
        <taxon>Streptophyta</taxon>
        <taxon>Embryophyta</taxon>
        <taxon>Tracheophyta</taxon>
        <taxon>Spermatophyta</taxon>
        <taxon>Magnoliopsida</taxon>
        <taxon>Liliopsida</taxon>
        <taxon>Araceae</taxon>
        <taxon>Lemnoideae</taxon>
        <taxon>Spirodela</taxon>
    </lineage>
</organism>
<dbReference type="Pfam" id="PF00361">
    <property type="entry name" value="Proton_antipo_M"/>
    <property type="match status" value="1"/>
</dbReference>
<sequence length="128" mass="14257">MWALDSYEGSPIPIITFFSIAPKMSISVNMSCCSIGHVNYIQINLSCRTIERIQSLLISFLGALTKMNLILAITFSITMLSYIVIPSFVDFFSKFYLLFATLGCRAYFLAPMGIVTNVIGHWAAGRLL</sequence>
<dbReference type="OrthoDB" id="1860450at2759"/>
<keyword evidence="12" id="KW-1185">Reference proteome</keyword>
<evidence type="ECO:0000259" key="9">
    <source>
        <dbReference type="Pfam" id="PF00361"/>
    </source>
</evidence>
<comment type="subcellular location">
    <subcellularLocation>
        <location evidence="1">Membrane</location>
        <topology evidence="1">Multi-pass membrane protein</topology>
    </subcellularLocation>
</comment>
<dbReference type="Proteomes" id="UP000663760">
    <property type="component" value="Chromosome 9"/>
</dbReference>
<keyword evidence="3 8" id="KW-0812">Transmembrane</keyword>
<dbReference type="EMBL" id="LR746272">
    <property type="protein sequence ID" value="CAA7402862.1"/>
    <property type="molecule type" value="Genomic_DNA"/>
</dbReference>
<evidence type="ECO:0000313" key="12">
    <source>
        <dbReference type="Proteomes" id="UP000663760"/>
    </source>
</evidence>
<proteinExistence type="predicted"/>
<accession>A0A7I8KZD9</accession>
<reference evidence="11" key="1">
    <citation type="submission" date="2020-02" db="EMBL/GenBank/DDBJ databases">
        <authorList>
            <person name="Scholz U."/>
            <person name="Mascher M."/>
            <person name="Fiebig A."/>
        </authorList>
    </citation>
    <scope>NUCLEOTIDE SEQUENCE</scope>
</reference>
<evidence type="ECO:0000313" key="11">
    <source>
        <dbReference type="EMBL" id="CAA7402862.1"/>
    </source>
</evidence>
<feature type="domain" description="NADH:quinone oxidoreductase/Mrp antiporter transmembrane" evidence="9">
    <location>
        <begin position="57"/>
        <end position="119"/>
    </location>
</feature>
<evidence type="ECO:0000256" key="8">
    <source>
        <dbReference type="SAM" id="Phobius"/>
    </source>
</evidence>
<evidence type="ECO:0000256" key="5">
    <source>
        <dbReference type="ARBA" id="ARBA00022989"/>
    </source>
</evidence>
<evidence type="ECO:0000256" key="4">
    <source>
        <dbReference type="ARBA" id="ARBA00022967"/>
    </source>
</evidence>